<dbReference type="EMBL" id="ML122260">
    <property type="protein sequence ID" value="RPD61997.1"/>
    <property type="molecule type" value="Genomic_DNA"/>
</dbReference>
<gene>
    <name evidence="1" type="ORF">L227DRAFT_46390</name>
</gene>
<proteinExistence type="predicted"/>
<sequence>MHPLHHCTFPYPPRAFLHGKSEAQDHDKPTSVTRLNLLASPVYQACEPKARFLHTSVSC</sequence>
<evidence type="ECO:0000313" key="1">
    <source>
        <dbReference type="EMBL" id="RPD61997.1"/>
    </source>
</evidence>
<name>A0A5C2SFG5_9APHY</name>
<accession>A0A5C2SFG5</accession>
<organism evidence="1 2">
    <name type="scientific">Lentinus tigrinus ALCF2SS1-6</name>
    <dbReference type="NCBI Taxonomy" id="1328759"/>
    <lineage>
        <taxon>Eukaryota</taxon>
        <taxon>Fungi</taxon>
        <taxon>Dikarya</taxon>
        <taxon>Basidiomycota</taxon>
        <taxon>Agaricomycotina</taxon>
        <taxon>Agaricomycetes</taxon>
        <taxon>Polyporales</taxon>
        <taxon>Polyporaceae</taxon>
        <taxon>Lentinus</taxon>
    </lineage>
</organism>
<keyword evidence="2" id="KW-1185">Reference proteome</keyword>
<reference evidence="1" key="1">
    <citation type="journal article" date="2018" name="Genome Biol. Evol.">
        <title>Genomics and development of Lentinus tigrinus, a white-rot wood-decaying mushroom with dimorphic fruiting bodies.</title>
        <authorList>
            <person name="Wu B."/>
            <person name="Xu Z."/>
            <person name="Knudson A."/>
            <person name="Carlson A."/>
            <person name="Chen N."/>
            <person name="Kovaka S."/>
            <person name="LaButti K."/>
            <person name="Lipzen A."/>
            <person name="Pennachio C."/>
            <person name="Riley R."/>
            <person name="Schakwitz W."/>
            <person name="Umezawa K."/>
            <person name="Ohm R.A."/>
            <person name="Grigoriev I.V."/>
            <person name="Nagy L.G."/>
            <person name="Gibbons J."/>
            <person name="Hibbett D."/>
        </authorList>
    </citation>
    <scope>NUCLEOTIDE SEQUENCE [LARGE SCALE GENOMIC DNA]</scope>
    <source>
        <strain evidence="1">ALCF2SS1-6</strain>
    </source>
</reference>
<protein>
    <submittedName>
        <fullName evidence="1">Uncharacterized protein</fullName>
    </submittedName>
</protein>
<evidence type="ECO:0000313" key="2">
    <source>
        <dbReference type="Proteomes" id="UP000313359"/>
    </source>
</evidence>
<dbReference type="Proteomes" id="UP000313359">
    <property type="component" value="Unassembled WGS sequence"/>
</dbReference>
<dbReference type="AlphaFoldDB" id="A0A5C2SFG5"/>